<sequence length="107" mass="11770">MSKLTHSLMLQVFKYCSAIATRAFPHISLTPAEPSQRQGCQILVLKELNHVSTDPKTLVVSSGEVEGVEELRVDLRLVGGQGETVELSEHVAIWIEREAGGVKSSWK</sequence>
<dbReference type="Proteomes" id="UP000483820">
    <property type="component" value="Chromosome II"/>
</dbReference>
<evidence type="ECO:0000313" key="2">
    <source>
        <dbReference type="Proteomes" id="UP000483820"/>
    </source>
</evidence>
<name>A0A6A5H8Z0_CAERE</name>
<dbReference type="CTD" id="78773814"/>
<dbReference type="AlphaFoldDB" id="A0A6A5H8Z0"/>
<proteinExistence type="predicted"/>
<protein>
    <submittedName>
        <fullName evidence="1">Uncharacterized protein</fullName>
    </submittedName>
</protein>
<accession>A0A6A5H8Z0</accession>
<evidence type="ECO:0000313" key="1">
    <source>
        <dbReference type="EMBL" id="KAF1764208.1"/>
    </source>
</evidence>
<dbReference type="KEGG" id="crq:GCK72_004155"/>
<reference evidence="1 2" key="1">
    <citation type="submission" date="2019-12" db="EMBL/GenBank/DDBJ databases">
        <title>Chromosome-level assembly of the Caenorhabditis remanei genome.</title>
        <authorList>
            <person name="Teterina A.A."/>
            <person name="Willis J.H."/>
            <person name="Phillips P.C."/>
        </authorList>
    </citation>
    <scope>NUCLEOTIDE SEQUENCE [LARGE SCALE GENOMIC DNA]</scope>
    <source>
        <strain evidence="1 2">PX506</strain>
        <tissue evidence="1">Whole organism</tissue>
    </source>
</reference>
<gene>
    <name evidence="1" type="ORF">GCK72_004155</name>
</gene>
<dbReference type="RefSeq" id="XP_053588696.1">
    <property type="nucleotide sequence ID" value="XM_053724502.1"/>
</dbReference>
<comment type="caution">
    <text evidence="1">The sequence shown here is derived from an EMBL/GenBank/DDBJ whole genome shotgun (WGS) entry which is preliminary data.</text>
</comment>
<dbReference type="EMBL" id="WUAV01000002">
    <property type="protein sequence ID" value="KAF1764208.1"/>
    <property type="molecule type" value="Genomic_DNA"/>
</dbReference>
<dbReference type="GeneID" id="78773814"/>
<organism evidence="1 2">
    <name type="scientific">Caenorhabditis remanei</name>
    <name type="common">Caenorhabditis vulgaris</name>
    <dbReference type="NCBI Taxonomy" id="31234"/>
    <lineage>
        <taxon>Eukaryota</taxon>
        <taxon>Metazoa</taxon>
        <taxon>Ecdysozoa</taxon>
        <taxon>Nematoda</taxon>
        <taxon>Chromadorea</taxon>
        <taxon>Rhabditida</taxon>
        <taxon>Rhabditina</taxon>
        <taxon>Rhabditomorpha</taxon>
        <taxon>Rhabditoidea</taxon>
        <taxon>Rhabditidae</taxon>
        <taxon>Peloderinae</taxon>
        <taxon>Caenorhabditis</taxon>
    </lineage>
</organism>